<evidence type="ECO:0000256" key="1">
    <source>
        <dbReference type="ARBA" id="ARBA00005104"/>
    </source>
</evidence>
<evidence type="ECO:0000259" key="4">
    <source>
        <dbReference type="Pfam" id="PF01872"/>
    </source>
</evidence>
<keyword evidence="6" id="KW-1185">Reference proteome</keyword>
<proteinExistence type="predicted"/>
<dbReference type="InterPro" id="IPR002734">
    <property type="entry name" value="RibDG_C"/>
</dbReference>
<dbReference type="InterPro" id="IPR050765">
    <property type="entry name" value="Riboflavin_Biosynth_HTPR"/>
</dbReference>
<dbReference type="EMBL" id="BAABBO010000001">
    <property type="protein sequence ID" value="GAA3949097.1"/>
    <property type="molecule type" value="Genomic_DNA"/>
</dbReference>
<gene>
    <name evidence="5" type="ORF">GCM10022278_05370</name>
</gene>
<protein>
    <recommendedName>
        <fullName evidence="4">Bacterial bifunctional deaminase-reductase C-terminal domain-containing protein</fullName>
    </recommendedName>
</protein>
<dbReference type="PANTHER" id="PTHR38011:SF7">
    <property type="entry name" value="2,5-DIAMINO-6-RIBOSYLAMINO-4(3H)-PYRIMIDINONE 5'-PHOSPHATE REDUCTASE"/>
    <property type="match status" value="1"/>
</dbReference>
<dbReference type="Pfam" id="PF01872">
    <property type="entry name" value="RibD_C"/>
    <property type="match status" value="1"/>
</dbReference>
<comment type="pathway">
    <text evidence="1">Cofactor biosynthesis; riboflavin biosynthesis.</text>
</comment>
<dbReference type="Proteomes" id="UP001501337">
    <property type="component" value="Unassembled WGS sequence"/>
</dbReference>
<dbReference type="InterPro" id="IPR024072">
    <property type="entry name" value="DHFR-like_dom_sf"/>
</dbReference>
<name>A0ABP7NKQ9_9GAMM</name>
<evidence type="ECO:0000313" key="5">
    <source>
        <dbReference type="EMBL" id="GAA3949097.1"/>
    </source>
</evidence>
<evidence type="ECO:0000313" key="6">
    <source>
        <dbReference type="Proteomes" id="UP001501337"/>
    </source>
</evidence>
<accession>A0ABP7NKQ9</accession>
<keyword evidence="3" id="KW-0560">Oxidoreductase</keyword>
<evidence type="ECO:0000256" key="2">
    <source>
        <dbReference type="ARBA" id="ARBA00022857"/>
    </source>
</evidence>
<reference evidence="6" key="1">
    <citation type="journal article" date="2019" name="Int. J. Syst. Evol. Microbiol.">
        <title>The Global Catalogue of Microorganisms (GCM) 10K type strain sequencing project: providing services to taxonomists for standard genome sequencing and annotation.</title>
        <authorList>
            <consortium name="The Broad Institute Genomics Platform"/>
            <consortium name="The Broad Institute Genome Sequencing Center for Infectious Disease"/>
            <person name="Wu L."/>
            <person name="Ma J."/>
        </authorList>
    </citation>
    <scope>NUCLEOTIDE SEQUENCE [LARGE SCALE GENOMIC DNA]</scope>
    <source>
        <strain evidence="6">JCM 17555</strain>
    </source>
</reference>
<feature type="domain" description="Bacterial bifunctional deaminase-reductase C-terminal" evidence="4">
    <location>
        <begin position="74"/>
        <end position="253"/>
    </location>
</feature>
<dbReference type="Gene3D" id="3.40.430.10">
    <property type="entry name" value="Dihydrofolate Reductase, subunit A"/>
    <property type="match status" value="1"/>
</dbReference>
<evidence type="ECO:0000256" key="3">
    <source>
        <dbReference type="ARBA" id="ARBA00023002"/>
    </source>
</evidence>
<dbReference type="PANTHER" id="PTHR38011">
    <property type="entry name" value="DIHYDROFOLATE REDUCTASE FAMILY PROTEIN (AFU_ORTHOLOGUE AFUA_8G06820)"/>
    <property type="match status" value="1"/>
</dbReference>
<dbReference type="SUPFAM" id="SSF53597">
    <property type="entry name" value="Dihydrofolate reductase-like"/>
    <property type="match status" value="1"/>
</dbReference>
<keyword evidence="2" id="KW-0521">NADP</keyword>
<organism evidence="5 6">
    <name type="scientific">Allohahella marinimesophila</name>
    <dbReference type="NCBI Taxonomy" id="1054972"/>
    <lineage>
        <taxon>Bacteria</taxon>
        <taxon>Pseudomonadati</taxon>
        <taxon>Pseudomonadota</taxon>
        <taxon>Gammaproteobacteria</taxon>
        <taxon>Oceanospirillales</taxon>
        <taxon>Hahellaceae</taxon>
        <taxon>Allohahella</taxon>
    </lineage>
</organism>
<sequence>MELRTTSTLRAHWQGSITASTAWKMILDIRQGREVEALTIADDGGWQSYAKVTAEARQLFDIYLPLVSRAGDQPLVIAQMGQTLDGRIATVDGRNELINGPAGLIHLHRLRALVDAVVIGASTAIADDPLLTVRHVEGPSPVRVVIDPSGRVPGGQRLFRDGCARTLQLCIDAASSCSGSAVPDLAGASSGCGVSGVLATLQARGLKRVLIEGGGTTVSRFLEAGVLDRIHVTVAPMILGSGKPSFSLSEISSIDAAVRARTRRFSLEQDTLFDLEFCRH</sequence>
<comment type="caution">
    <text evidence="5">The sequence shown here is derived from an EMBL/GenBank/DDBJ whole genome shotgun (WGS) entry which is preliminary data.</text>
</comment>